<dbReference type="PROSITE" id="PS51309">
    <property type="entry name" value="PABC"/>
    <property type="match status" value="1"/>
</dbReference>
<dbReference type="GO" id="GO:0016788">
    <property type="term" value="F:hydrolase activity, acting on ester bonds"/>
    <property type="evidence" value="ECO:0007669"/>
    <property type="project" value="InterPro"/>
</dbReference>
<evidence type="ECO:0000313" key="14">
    <source>
        <dbReference type="EMBL" id="KAK4783667.1"/>
    </source>
</evidence>
<dbReference type="InterPro" id="IPR002004">
    <property type="entry name" value="PABP_HYD_C"/>
</dbReference>
<feature type="domain" description="RRM" evidence="12">
    <location>
        <begin position="101"/>
        <end position="178"/>
    </location>
</feature>
<dbReference type="FunFam" id="3.30.70.330:FF:000500">
    <property type="entry name" value="Polyadenylate-binding protein"/>
    <property type="match status" value="1"/>
</dbReference>
<feature type="region of interest" description="Disordered" evidence="11">
    <location>
        <begin position="510"/>
        <end position="533"/>
    </location>
</feature>
<dbReference type="InterPro" id="IPR036053">
    <property type="entry name" value="PABP-dom"/>
</dbReference>
<keyword evidence="5" id="KW-0963">Cytoplasm</keyword>
<evidence type="ECO:0000256" key="2">
    <source>
        <dbReference type="ARBA" id="ARBA00004496"/>
    </source>
</evidence>
<sequence length="925" mass="100748">MAVPQTVAATSPASLYVGDLHPDITDGVLFEAFTEFKSLTSVRICRDSSTGRSLCYGYVNFLSPQDAANAIKTKNHTLLHGKVIRVAWSCRDPDTRRTGKGNIFVKNLSDSLDNVGLQELFKPFGDILSCKVATLDDGKSKGYGFVQFGSDESANAAIENLNGSNVGGKQLYVAKFVKRSDRVLSRANAKYTNLYMKNLDTDVTEEVLEEKFSGFGKITSLIIAKDENGTSRGFGFVNFDNPDDAKRAAEAMNGSQLGSKVIYVGRAQKRAERDEILRCHFEVRRKECILKYKDSNVYIKNIDDDVSDDELKEHFSQCGTITSAKIMRDDKGISKGFGFVCFSNPDEASRAVNSFHGYMFHRKPLYVAIAQRKEDRAAQLQLQYAPRISVLAGASSAVIPAGYPPYYYTAPSGLLPQAPSRPGLMYQPLGMRPGWRGNTLPPPIGPGFPTASLPMPRVPLEGRHDRGRINGHIIVQGGAPSATYIPHLQQPIQPVSVIKDPSLQRIAQHRYAPSGRSREMSKLPGGSDTAEARPQGTEMLSSLLAAASPDKQKQILGERLYPLVQKHKPDLVAKITGMLLEMDNSELLLLLESPESLAAKVEEAVQVLKLSKSKASNQAALHPNFLSAEVYGTLIALFYGSLSGWPDPCLDQSKSELLGFTSYQPAYLSQVAAGKNLLNGANFASGGSGFYLGTAISYGAVSLPQQLNYYKEWQSKVATQVGSSKANAIYSGAIHILSAGSSDFLQNYYINPLLNQHYTPNQFSEILLQSYSSFIQNLYVLGARRVGVTSLPPMGCLPAAITVFGLGSNQCVERLNDDAASFNSKLNSTSQNLKTQLPGLKLVVFDIYQPLMDLVMNPANYGFFETRRACCGTGTLETSFLCNSRSVGTCSNATGYVFWDGFHPSEAANTILAGDLLGQGFDLIS</sequence>
<keyword evidence="15" id="KW-1185">Reference proteome</keyword>
<feature type="domain" description="PABC" evidence="13">
    <location>
        <begin position="536"/>
        <end position="613"/>
    </location>
</feature>
<dbReference type="SMART" id="SM00360">
    <property type="entry name" value="RRM"/>
    <property type="match status" value="4"/>
</dbReference>
<dbReference type="EMBL" id="JAXQNO010000015">
    <property type="protein sequence ID" value="KAK4783667.1"/>
    <property type="molecule type" value="Genomic_DNA"/>
</dbReference>
<comment type="similarity">
    <text evidence="3">Belongs to the polyadenylate-binding protein type-1 family.</text>
</comment>
<keyword evidence="6" id="KW-0677">Repeat</keyword>
<protein>
    <recommendedName>
        <fullName evidence="16">Polyadenylate-binding protein</fullName>
    </recommendedName>
</protein>
<comment type="function">
    <text evidence="9">Binds the poly(A) tail of mRNA. Appears to be an important mediator of the multiple roles of the poly(A) tail in mRNA biogenesis, stability and translation.</text>
</comment>
<evidence type="ECO:0000256" key="3">
    <source>
        <dbReference type="ARBA" id="ARBA00008557"/>
    </source>
</evidence>
<dbReference type="InterPro" id="IPR003954">
    <property type="entry name" value="RRM_euk-type"/>
</dbReference>
<evidence type="ECO:0000256" key="5">
    <source>
        <dbReference type="ARBA" id="ARBA00022490"/>
    </source>
</evidence>
<evidence type="ECO:0000313" key="15">
    <source>
        <dbReference type="Proteomes" id="UP001346149"/>
    </source>
</evidence>
<evidence type="ECO:0000259" key="13">
    <source>
        <dbReference type="PROSITE" id="PS51309"/>
    </source>
</evidence>
<evidence type="ECO:0000259" key="12">
    <source>
        <dbReference type="PROSITE" id="PS50102"/>
    </source>
</evidence>
<name>A0AAN7LQ46_TRANT</name>
<evidence type="ECO:0000256" key="1">
    <source>
        <dbReference type="ARBA" id="ARBA00004123"/>
    </source>
</evidence>
<dbReference type="CDD" id="cd12380">
    <property type="entry name" value="RRM3_I_PABPs"/>
    <property type="match status" value="1"/>
</dbReference>
<dbReference type="InterPro" id="IPR045305">
    <property type="entry name" value="RRM2_I_PABPs"/>
</dbReference>
<dbReference type="Proteomes" id="UP001346149">
    <property type="component" value="Unassembled WGS sequence"/>
</dbReference>
<dbReference type="PANTHER" id="PTHR24012">
    <property type="entry name" value="RNA BINDING PROTEIN"/>
    <property type="match status" value="1"/>
</dbReference>
<dbReference type="FunFam" id="1.10.1900.10:FF:000004">
    <property type="entry name" value="Polyadenylate-binding protein"/>
    <property type="match status" value="1"/>
</dbReference>
<dbReference type="FunFam" id="3.30.70.330:FF:000782">
    <property type="entry name" value="Polyadenylate-binding protein"/>
    <property type="match status" value="1"/>
</dbReference>
<dbReference type="InterPro" id="IPR012677">
    <property type="entry name" value="Nucleotide-bd_a/b_plait_sf"/>
</dbReference>
<dbReference type="NCBIfam" id="TIGR01628">
    <property type="entry name" value="PABP-1234"/>
    <property type="match status" value="1"/>
</dbReference>
<comment type="caution">
    <text evidence="14">The sequence shown here is derived from an EMBL/GenBank/DDBJ whole genome shotgun (WGS) entry which is preliminary data.</text>
</comment>
<evidence type="ECO:0000256" key="8">
    <source>
        <dbReference type="ARBA" id="ARBA00023242"/>
    </source>
</evidence>
<dbReference type="SUPFAM" id="SSF63570">
    <property type="entry name" value="PABC (PABP) domain"/>
    <property type="match status" value="1"/>
</dbReference>
<dbReference type="InterPro" id="IPR000504">
    <property type="entry name" value="RRM_dom"/>
</dbReference>
<dbReference type="Gene3D" id="3.30.70.330">
    <property type="match status" value="4"/>
</dbReference>
<dbReference type="Pfam" id="PF00076">
    <property type="entry name" value="RRM_1"/>
    <property type="match status" value="4"/>
</dbReference>
<evidence type="ECO:0000256" key="4">
    <source>
        <dbReference type="ARBA" id="ARBA00008668"/>
    </source>
</evidence>
<keyword evidence="7 10" id="KW-0694">RNA-binding</keyword>
<evidence type="ECO:0000256" key="6">
    <source>
        <dbReference type="ARBA" id="ARBA00022737"/>
    </source>
</evidence>
<comment type="subcellular location">
    <subcellularLocation>
        <location evidence="2">Cytoplasm</location>
    </subcellularLocation>
    <subcellularLocation>
        <location evidence="1">Nucleus</location>
    </subcellularLocation>
</comment>
<evidence type="ECO:0000256" key="10">
    <source>
        <dbReference type="PROSITE-ProRule" id="PRU00176"/>
    </source>
</evidence>
<dbReference type="SUPFAM" id="SSF54928">
    <property type="entry name" value="RNA-binding domain, RBD"/>
    <property type="match status" value="3"/>
</dbReference>
<gene>
    <name evidence="14" type="ORF">SAY86_008041</name>
</gene>
<dbReference type="SMART" id="SM00361">
    <property type="entry name" value="RRM_1"/>
    <property type="match status" value="3"/>
</dbReference>
<dbReference type="InterPro" id="IPR035669">
    <property type="entry name" value="SGNH_plant_lipase-like"/>
</dbReference>
<dbReference type="InterPro" id="IPR036514">
    <property type="entry name" value="SGNH_hydro_sf"/>
</dbReference>
<dbReference type="Pfam" id="PF00658">
    <property type="entry name" value="MLLE"/>
    <property type="match status" value="1"/>
</dbReference>
<dbReference type="GO" id="GO:0003723">
    <property type="term" value="F:RNA binding"/>
    <property type="evidence" value="ECO:0007669"/>
    <property type="project" value="UniProtKB-UniRule"/>
</dbReference>
<dbReference type="InterPro" id="IPR006515">
    <property type="entry name" value="PABP_1234"/>
</dbReference>
<organism evidence="14 15">
    <name type="scientific">Trapa natans</name>
    <name type="common">Water chestnut</name>
    <dbReference type="NCBI Taxonomy" id="22666"/>
    <lineage>
        <taxon>Eukaryota</taxon>
        <taxon>Viridiplantae</taxon>
        <taxon>Streptophyta</taxon>
        <taxon>Embryophyta</taxon>
        <taxon>Tracheophyta</taxon>
        <taxon>Spermatophyta</taxon>
        <taxon>Magnoliopsida</taxon>
        <taxon>eudicotyledons</taxon>
        <taxon>Gunneridae</taxon>
        <taxon>Pentapetalae</taxon>
        <taxon>rosids</taxon>
        <taxon>malvids</taxon>
        <taxon>Myrtales</taxon>
        <taxon>Lythraceae</taxon>
        <taxon>Trapa</taxon>
    </lineage>
</organism>
<dbReference type="GO" id="GO:0005634">
    <property type="term" value="C:nucleus"/>
    <property type="evidence" value="ECO:0007669"/>
    <property type="project" value="UniProtKB-SubCell"/>
</dbReference>
<dbReference type="CDD" id="cd01837">
    <property type="entry name" value="SGNH_plant_lipase_like"/>
    <property type="match status" value="1"/>
</dbReference>
<evidence type="ECO:0008006" key="16">
    <source>
        <dbReference type="Google" id="ProtNLM"/>
    </source>
</evidence>
<dbReference type="Gene3D" id="3.40.50.1110">
    <property type="entry name" value="SGNH hydrolase"/>
    <property type="match status" value="1"/>
</dbReference>
<dbReference type="CDD" id="cd12379">
    <property type="entry name" value="RRM2_I_PABPs"/>
    <property type="match status" value="1"/>
</dbReference>
<evidence type="ECO:0000256" key="9">
    <source>
        <dbReference type="ARBA" id="ARBA00054110"/>
    </source>
</evidence>
<feature type="domain" description="RRM" evidence="12">
    <location>
        <begin position="295"/>
        <end position="372"/>
    </location>
</feature>
<keyword evidence="8" id="KW-0539">Nucleus</keyword>
<evidence type="ECO:0000256" key="11">
    <source>
        <dbReference type="SAM" id="MobiDB-lite"/>
    </source>
</evidence>
<feature type="domain" description="RRM" evidence="12">
    <location>
        <begin position="192"/>
        <end position="269"/>
    </location>
</feature>
<dbReference type="FunFam" id="3.30.70.330:FF:000003">
    <property type="entry name" value="Polyadenylate-binding protein"/>
    <property type="match status" value="1"/>
</dbReference>
<reference evidence="14 15" key="1">
    <citation type="journal article" date="2023" name="Hortic Res">
        <title>Pangenome of water caltrop reveals structural variations and asymmetric subgenome divergence after allopolyploidization.</title>
        <authorList>
            <person name="Zhang X."/>
            <person name="Chen Y."/>
            <person name="Wang L."/>
            <person name="Yuan Y."/>
            <person name="Fang M."/>
            <person name="Shi L."/>
            <person name="Lu R."/>
            <person name="Comes H.P."/>
            <person name="Ma Y."/>
            <person name="Chen Y."/>
            <person name="Huang G."/>
            <person name="Zhou Y."/>
            <person name="Zheng Z."/>
            <person name="Qiu Y."/>
        </authorList>
    </citation>
    <scope>NUCLEOTIDE SEQUENCE [LARGE SCALE GENOMIC DNA]</scope>
    <source>
        <strain evidence="14">F231</strain>
    </source>
</reference>
<dbReference type="GO" id="GO:0005737">
    <property type="term" value="C:cytoplasm"/>
    <property type="evidence" value="ECO:0007669"/>
    <property type="project" value="UniProtKB-SubCell"/>
</dbReference>
<proteinExistence type="inferred from homology"/>
<dbReference type="CDD" id="cd12381">
    <property type="entry name" value="RRM4_I_PABPs"/>
    <property type="match status" value="1"/>
</dbReference>
<dbReference type="InterPro" id="IPR001087">
    <property type="entry name" value="GDSL"/>
</dbReference>
<dbReference type="AlphaFoldDB" id="A0AAN7LQ46"/>
<feature type="domain" description="RRM" evidence="12">
    <location>
        <begin position="13"/>
        <end position="91"/>
    </location>
</feature>
<evidence type="ECO:0000256" key="7">
    <source>
        <dbReference type="ARBA" id="ARBA00022884"/>
    </source>
</evidence>
<dbReference type="Gene3D" id="1.10.1900.10">
    <property type="entry name" value="c-terminal domain of poly(a) binding protein"/>
    <property type="match status" value="1"/>
</dbReference>
<dbReference type="Pfam" id="PF00657">
    <property type="entry name" value="Lipase_GDSL"/>
    <property type="match status" value="1"/>
</dbReference>
<accession>A0AAN7LQ46</accession>
<dbReference type="SMART" id="SM00517">
    <property type="entry name" value="PolyA"/>
    <property type="match status" value="1"/>
</dbReference>
<comment type="similarity">
    <text evidence="4">Belongs to the 'GDSL' lipolytic enzyme family.</text>
</comment>
<dbReference type="FunFam" id="3.30.70.330:FF:000499">
    <property type="entry name" value="Polyadenylate-binding protein"/>
    <property type="match status" value="1"/>
</dbReference>
<dbReference type="PROSITE" id="PS50102">
    <property type="entry name" value="RRM"/>
    <property type="match status" value="4"/>
</dbReference>
<dbReference type="InterPro" id="IPR035979">
    <property type="entry name" value="RBD_domain_sf"/>
</dbReference>